<keyword evidence="6" id="KW-0560">Oxidoreductase</keyword>
<comment type="cofactor">
    <cofactor evidence="1 9">
        <name>Zn(2+)</name>
        <dbReference type="ChEBI" id="CHEBI:29105"/>
    </cofactor>
</comment>
<feature type="domain" description="Enoyl reductase (ER)" evidence="10">
    <location>
        <begin position="17"/>
        <end position="347"/>
    </location>
</feature>
<evidence type="ECO:0000313" key="12">
    <source>
        <dbReference type="Proteomes" id="UP000501346"/>
    </source>
</evidence>
<dbReference type="GO" id="GO:0008270">
    <property type="term" value="F:zinc ion binding"/>
    <property type="evidence" value="ECO:0007669"/>
    <property type="project" value="InterPro"/>
</dbReference>
<evidence type="ECO:0000256" key="5">
    <source>
        <dbReference type="ARBA" id="ARBA00022833"/>
    </source>
</evidence>
<dbReference type="PANTHER" id="PTHR42940:SF3">
    <property type="entry name" value="ALCOHOL DEHYDROGENASE 1-RELATED"/>
    <property type="match status" value="1"/>
</dbReference>
<keyword evidence="12" id="KW-1185">Reference proteome</keyword>
<dbReference type="GO" id="GO:0004022">
    <property type="term" value="F:alcohol dehydrogenase (NAD+) activity"/>
    <property type="evidence" value="ECO:0007669"/>
    <property type="project" value="UniProtKB-EC"/>
</dbReference>
<evidence type="ECO:0000256" key="4">
    <source>
        <dbReference type="ARBA" id="ARBA00022723"/>
    </source>
</evidence>
<dbReference type="FunFam" id="3.90.180.10:FF:000002">
    <property type="entry name" value="Alcohol dehydrogenase AdhP"/>
    <property type="match status" value="1"/>
</dbReference>
<name>A0A6C1DLZ4_SACPS</name>
<proteinExistence type="inferred from homology"/>
<dbReference type="Pfam" id="PF08240">
    <property type="entry name" value="ADH_N"/>
    <property type="match status" value="1"/>
</dbReference>
<organism evidence="11 12">
    <name type="scientific">Saccharomyces pastorianus</name>
    <name type="common">Lager yeast</name>
    <name type="synonym">Saccharomyces cerevisiae x Saccharomyces eubayanus</name>
    <dbReference type="NCBI Taxonomy" id="27292"/>
    <lineage>
        <taxon>Eukaryota</taxon>
        <taxon>Fungi</taxon>
        <taxon>Dikarya</taxon>
        <taxon>Ascomycota</taxon>
        <taxon>Saccharomycotina</taxon>
        <taxon>Saccharomycetes</taxon>
        <taxon>Saccharomycetales</taxon>
        <taxon>Saccharomycetaceae</taxon>
        <taxon>Saccharomyces</taxon>
    </lineage>
</organism>
<dbReference type="CDD" id="cd08297">
    <property type="entry name" value="CAD3"/>
    <property type="match status" value="1"/>
</dbReference>
<evidence type="ECO:0000313" key="11">
    <source>
        <dbReference type="EMBL" id="QID78142.1"/>
    </source>
</evidence>
<dbReference type="GO" id="GO:0005737">
    <property type="term" value="C:cytoplasm"/>
    <property type="evidence" value="ECO:0007669"/>
    <property type="project" value="TreeGrafter"/>
</dbReference>
<dbReference type="InterPro" id="IPR020843">
    <property type="entry name" value="ER"/>
</dbReference>
<evidence type="ECO:0000256" key="1">
    <source>
        <dbReference type="ARBA" id="ARBA00001947"/>
    </source>
</evidence>
<dbReference type="EMBL" id="CP048984">
    <property type="protein sequence ID" value="QID78142.1"/>
    <property type="molecule type" value="Genomic_DNA"/>
</dbReference>
<dbReference type="InterPro" id="IPR002328">
    <property type="entry name" value="ADH_Zn_CS"/>
</dbReference>
<dbReference type="SMR" id="A0A6C1DLZ4"/>
<protein>
    <recommendedName>
        <fullName evidence="3">alcohol dehydrogenase</fullName>
        <ecNumber evidence="3">1.1.1.1</ecNumber>
    </recommendedName>
</protein>
<evidence type="ECO:0000256" key="9">
    <source>
        <dbReference type="RuleBase" id="RU361277"/>
    </source>
</evidence>
<dbReference type="InterPro" id="IPR013149">
    <property type="entry name" value="ADH-like_C"/>
</dbReference>
<keyword evidence="4 9" id="KW-0479">Metal-binding</keyword>
<sequence>MPSQVIPEKQKAIVFYETDGKLEYKDVTVPEPKPNEILVHVKYSGVCHSDLHAWHGDWPFQLKFPLIGGHEGAGVVVKLGSNVKGWKVGDFAGIKWLNGTCMSCEYCEVGNESQCPYLDGTGFTHDGTFQEYATADAVQAAHIPPNVNLAEVAPILCAGITVYKALKRANVIPGQWVTISGACGGLGSLAIQYALAMGYRVIGIDGGNAKRKLFEQLGGEIFIDFTEEKDIVGAIIKATNGGSHGVINVSVSEAAIEASTRYCRPNGTVVLVGMPAHAYCNSDVFNQVVKSISIVGSCVGNRADTREALDFFARGLIKSPIHLAGLSDVPEIFAKMEKGEIVGRYVVETSK</sequence>
<dbReference type="Proteomes" id="UP000501346">
    <property type="component" value="Chromosome ScII"/>
</dbReference>
<dbReference type="EC" id="1.1.1.1" evidence="3"/>
<dbReference type="PANTHER" id="PTHR42940">
    <property type="entry name" value="ALCOHOL DEHYDROGENASE 1-RELATED"/>
    <property type="match status" value="1"/>
</dbReference>
<evidence type="ECO:0000256" key="3">
    <source>
        <dbReference type="ARBA" id="ARBA00013190"/>
    </source>
</evidence>
<dbReference type="Gene3D" id="3.90.180.10">
    <property type="entry name" value="Medium-chain alcohol dehydrogenases, catalytic domain"/>
    <property type="match status" value="1"/>
</dbReference>
<gene>
    <name evidence="11" type="primary">ADH5_1</name>
    <name evidence="11" type="ORF">GRS66_000345</name>
</gene>
<dbReference type="Gene3D" id="3.40.50.720">
    <property type="entry name" value="NAD(P)-binding Rossmann-like Domain"/>
    <property type="match status" value="1"/>
</dbReference>
<dbReference type="FunFam" id="3.40.50.720:FF:000039">
    <property type="entry name" value="Alcohol dehydrogenase AdhP"/>
    <property type="match status" value="1"/>
</dbReference>
<reference evidence="11 12" key="1">
    <citation type="journal article" date="2019" name="BMC Genomics">
        <title>Chromosome level assembly and comparative genome analysis confirm lager-brewing yeasts originated from a single hybridization.</title>
        <authorList>
            <person name="Salazar A.N."/>
            <person name="Gorter de Vries A.R."/>
            <person name="van den Broek M."/>
            <person name="Brouwers N."/>
            <person name="de la Torre Cortes P."/>
            <person name="Kuijpers N.G.A."/>
            <person name="Daran J.G."/>
            <person name="Abeel T."/>
        </authorList>
    </citation>
    <scope>NUCLEOTIDE SEQUENCE [LARGE SCALE GENOMIC DNA]</scope>
    <source>
        <strain evidence="11 12">CBS 1483</strain>
    </source>
</reference>
<keyword evidence="7" id="KW-0520">NAD</keyword>
<evidence type="ECO:0000259" key="10">
    <source>
        <dbReference type="SMART" id="SM00829"/>
    </source>
</evidence>
<accession>A0A6C1DLZ4</accession>
<evidence type="ECO:0000256" key="2">
    <source>
        <dbReference type="ARBA" id="ARBA00008072"/>
    </source>
</evidence>
<comment type="similarity">
    <text evidence="2 9">Belongs to the zinc-containing alcohol dehydrogenase family.</text>
</comment>
<comment type="catalytic activity">
    <reaction evidence="8">
        <text>a primary alcohol + NAD(+) = an aldehyde + NADH + H(+)</text>
        <dbReference type="Rhea" id="RHEA:10736"/>
        <dbReference type="ChEBI" id="CHEBI:15378"/>
        <dbReference type="ChEBI" id="CHEBI:15734"/>
        <dbReference type="ChEBI" id="CHEBI:17478"/>
        <dbReference type="ChEBI" id="CHEBI:57540"/>
        <dbReference type="ChEBI" id="CHEBI:57945"/>
        <dbReference type="EC" id="1.1.1.1"/>
    </reaction>
</comment>
<keyword evidence="5 9" id="KW-0862">Zinc</keyword>
<evidence type="ECO:0000256" key="6">
    <source>
        <dbReference type="ARBA" id="ARBA00023002"/>
    </source>
</evidence>
<dbReference type="PROSITE" id="PS00059">
    <property type="entry name" value="ADH_ZINC"/>
    <property type="match status" value="1"/>
</dbReference>
<dbReference type="SUPFAM" id="SSF50129">
    <property type="entry name" value="GroES-like"/>
    <property type="match status" value="1"/>
</dbReference>
<dbReference type="InterPro" id="IPR036291">
    <property type="entry name" value="NAD(P)-bd_dom_sf"/>
</dbReference>
<dbReference type="GO" id="GO:0000947">
    <property type="term" value="P:amino acid catabolic process to alcohol via Ehrlich pathway"/>
    <property type="evidence" value="ECO:0007669"/>
    <property type="project" value="UniProtKB-ARBA"/>
</dbReference>
<evidence type="ECO:0000256" key="8">
    <source>
        <dbReference type="ARBA" id="ARBA00049243"/>
    </source>
</evidence>
<dbReference type="InterPro" id="IPR011032">
    <property type="entry name" value="GroES-like_sf"/>
</dbReference>
<dbReference type="SMART" id="SM00829">
    <property type="entry name" value="PKS_ER"/>
    <property type="match status" value="1"/>
</dbReference>
<dbReference type="OrthoDB" id="1879366at2759"/>
<dbReference type="InterPro" id="IPR013154">
    <property type="entry name" value="ADH-like_N"/>
</dbReference>
<dbReference type="AlphaFoldDB" id="A0A6C1DLZ4"/>
<dbReference type="SUPFAM" id="SSF51735">
    <property type="entry name" value="NAD(P)-binding Rossmann-fold domains"/>
    <property type="match status" value="1"/>
</dbReference>
<evidence type="ECO:0000256" key="7">
    <source>
        <dbReference type="ARBA" id="ARBA00023027"/>
    </source>
</evidence>
<dbReference type="Pfam" id="PF00107">
    <property type="entry name" value="ADH_zinc_N"/>
    <property type="match status" value="1"/>
</dbReference>